<evidence type="ECO:0000313" key="2">
    <source>
        <dbReference type="Proteomes" id="UP001500326"/>
    </source>
</evidence>
<sequence length="72" mass="7862">MAESEPAGPKHPAIVERRATTVTTIPLRRSIVDFDEGIRTGLVTLRRPAEAFMTLHTLLVAVAACVRRARPA</sequence>
<dbReference type="EMBL" id="BAAAOH010000001">
    <property type="protein sequence ID" value="GAA1979435.1"/>
    <property type="molecule type" value="Genomic_DNA"/>
</dbReference>
<name>A0ABP5DFN5_9MICO</name>
<accession>A0ABP5DFN5</accession>
<gene>
    <name evidence="1" type="ORF">GCM10009777_10990</name>
</gene>
<evidence type="ECO:0008006" key="3">
    <source>
        <dbReference type="Google" id="ProtNLM"/>
    </source>
</evidence>
<keyword evidence="2" id="KW-1185">Reference proteome</keyword>
<protein>
    <recommendedName>
        <fullName evidence="3">Transposase</fullName>
    </recommendedName>
</protein>
<reference evidence="2" key="1">
    <citation type="journal article" date="2019" name="Int. J. Syst. Evol. Microbiol.">
        <title>The Global Catalogue of Microorganisms (GCM) 10K type strain sequencing project: providing services to taxonomists for standard genome sequencing and annotation.</title>
        <authorList>
            <consortium name="The Broad Institute Genomics Platform"/>
            <consortium name="The Broad Institute Genome Sequencing Center for Infectious Disease"/>
            <person name="Wu L."/>
            <person name="Ma J."/>
        </authorList>
    </citation>
    <scope>NUCLEOTIDE SEQUENCE [LARGE SCALE GENOMIC DNA]</scope>
    <source>
        <strain evidence="2">JCM 14902</strain>
    </source>
</reference>
<organism evidence="1 2">
    <name type="scientific">Microbacterium pumilum</name>
    <dbReference type="NCBI Taxonomy" id="344165"/>
    <lineage>
        <taxon>Bacteria</taxon>
        <taxon>Bacillati</taxon>
        <taxon>Actinomycetota</taxon>
        <taxon>Actinomycetes</taxon>
        <taxon>Micrococcales</taxon>
        <taxon>Microbacteriaceae</taxon>
        <taxon>Microbacterium</taxon>
    </lineage>
</organism>
<evidence type="ECO:0000313" key="1">
    <source>
        <dbReference type="EMBL" id="GAA1979435.1"/>
    </source>
</evidence>
<proteinExistence type="predicted"/>
<comment type="caution">
    <text evidence="1">The sequence shown here is derived from an EMBL/GenBank/DDBJ whole genome shotgun (WGS) entry which is preliminary data.</text>
</comment>
<dbReference type="Proteomes" id="UP001500326">
    <property type="component" value="Unassembled WGS sequence"/>
</dbReference>